<dbReference type="PANTHER" id="PTHR46030">
    <property type="entry name" value="ALPHA-KETOGLUTARATE-DEPENDENT DIOXYGENASE ALKB HOMOLOG 6"/>
    <property type="match status" value="1"/>
</dbReference>
<keyword evidence="5" id="KW-0408">Iron</keyword>
<evidence type="ECO:0000313" key="7">
    <source>
        <dbReference type="Proteomes" id="UP000054516"/>
    </source>
</evidence>
<proteinExistence type="inferred from homology"/>
<protein>
    <submittedName>
        <fullName evidence="6">Putative alkylated DNA repair protein alkB like 6</fullName>
        <ecNumber evidence="6">1.14.11.-</ecNumber>
    </submittedName>
</protein>
<keyword evidence="4 6" id="KW-0560">Oxidoreductase</keyword>
<dbReference type="EMBL" id="DF977501">
    <property type="protein sequence ID" value="GAW26915.1"/>
    <property type="molecule type" value="Genomic_DNA"/>
</dbReference>
<evidence type="ECO:0000256" key="2">
    <source>
        <dbReference type="ARBA" id="ARBA00022723"/>
    </source>
</evidence>
<dbReference type="PANTHER" id="PTHR46030:SF1">
    <property type="entry name" value="ALPHA-KETOGLUTARATE-DEPENDENT DIOXYGENASE ALKB HOMOLOG 6"/>
    <property type="match status" value="1"/>
</dbReference>
<dbReference type="EC" id="1.14.11.-" evidence="6"/>
<evidence type="ECO:0000256" key="1">
    <source>
        <dbReference type="ARBA" id="ARBA00007879"/>
    </source>
</evidence>
<dbReference type="GO" id="GO:0051213">
    <property type="term" value="F:dioxygenase activity"/>
    <property type="evidence" value="ECO:0007669"/>
    <property type="project" value="UniProtKB-KW"/>
</dbReference>
<organism evidence="6">
    <name type="scientific">Rosellinia necatrix</name>
    <name type="common">White root-rot fungus</name>
    <dbReference type="NCBI Taxonomy" id="77044"/>
    <lineage>
        <taxon>Eukaryota</taxon>
        <taxon>Fungi</taxon>
        <taxon>Dikarya</taxon>
        <taxon>Ascomycota</taxon>
        <taxon>Pezizomycotina</taxon>
        <taxon>Sordariomycetes</taxon>
        <taxon>Xylariomycetidae</taxon>
        <taxon>Xylariales</taxon>
        <taxon>Xylariaceae</taxon>
        <taxon>Rosellinia</taxon>
    </lineage>
</organism>
<dbReference type="SUPFAM" id="SSF51197">
    <property type="entry name" value="Clavaminate synthase-like"/>
    <property type="match status" value="1"/>
</dbReference>
<dbReference type="InterPro" id="IPR037151">
    <property type="entry name" value="AlkB-like_sf"/>
</dbReference>
<dbReference type="Proteomes" id="UP000054516">
    <property type="component" value="Unassembled WGS sequence"/>
</dbReference>
<dbReference type="InterPro" id="IPR032862">
    <property type="entry name" value="ALKBH6"/>
</dbReference>
<dbReference type="STRING" id="77044.A0A1S8AAE5"/>
<accession>A0A1S8AAE5</accession>
<dbReference type="GO" id="GO:0046872">
    <property type="term" value="F:metal ion binding"/>
    <property type="evidence" value="ECO:0007669"/>
    <property type="project" value="UniProtKB-KW"/>
</dbReference>
<dbReference type="AlphaFoldDB" id="A0A1S8AAE5"/>
<sequence length="190" mass="21705">MEAPSKPLMPQSLDPVRVLQLPQAAFYIPNFITEEEEQYILDKIASAPKPRWKQLSRRRLQTWPSALINNKLVDASLPSWLEEPIITRLRSLHVGEEADPQQHIFSKSPHKRPNHVLINEYPPGIGIMPHKDGSAYHPIVCTIYTQIIFTALATSRKTSISRNGQSRIGLYWDRVPHSTTAVMYVKHVLV</sequence>
<comment type="similarity">
    <text evidence="1">Belongs to the alkB family.</text>
</comment>
<keyword evidence="2" id="KW-0479">Metal-binding</keyword>
<keyword evidence="3" id="KW-0223">Dioxygenase</keyword>
<reference evidence="6" key="1">
    <citation type="submission" date="2016-03" db="EMBL/GenBank/DDBJ databases">
        <title>Draft genome sequence of Rosellinia necatrix.</title>
        <authorList>
            <person name="Kanematsu S."/>
        </authorList>
    </citation>
    <scope>NUCLEOTIDE SEQUENCE [LARGE SCALE GENOMIC DNA]</scope>
    <source>
        <strain evidence="6">W97</strain>
    </source>
</reference>
<name>A0A1S8AAE5_ROSNE</name>
<dbReference type="GO" id="GO:0005634">
    <property type="term" value="C:nucleus"/>
    <property type="evidence" value="ECO:0007669"/>
    <property type="project" value="TreeGrafter"/>
</dbReference>
<gene>
    <name evidence="6" type="ORF">SAMD00023353_5600050</name>
</gene>
<dbReference type="OrthoDB" id="412814at2759"/>
<evidence type="ECO:0000256" key="5">
    <source>
        <dbReference type="ARBA" id="ARBA00023004"/>
    </source>
</evidence>
<keyword evidence="7" id="KW-1185">Reference proteome</keyword>
<dbReference type="Gene3D" id="2.60.120.590">
    <property type="entry name" value="Alpha-ketoglutarate-dependent dioxygenase AlkB-like"/>
    <property type="match status" value="1"/>
</dbReference>
<evidence type="ECO:0000256" key="3">
    <source>
        <dbReference type="ARBA" id="ARBA00022964"/>
    </source>
</evidence>
<evidence type="ECO:0000256" key="4">
    <source>
        <dbReference type="ARBA" id="ARBA00023002"/>
    </source>
</evidence>
<evidence type="ECO:0000313" key="6">
    <source>
        <dbReference type="EMBL" id="GAW26915.1"/>
    </source>
</evidence>
<dbReference type="OMA" id="HEPEHIF"/>